<dbReference type="GO" id="GO:0016491">
    <property type="term" value="F:oxidoreductase activity"/>
    <property type="evidence" value="ECO:0007669"/>
    <property type="project" value="InterPro"/>
</dbReference>
<evidence type="ECO:0000313" key="1">
    <source>
        <dbReference type="EMBL" id="KAF7720477.1"/>
    </source>
</evidence>
<reference evidence="1" key="1">
    <citation type="submission" date="2020-01" db="EMBL/GenBank/DDBJ databases">
        <title>Genome Sequencing of Three Apophysomyces-Like Fungal Strains Confirms a Novel Fungal Genus in the Mucoromycota with divergent Burkholderia-like Endosymbiotic Bacteria.</title>
        <authorList>
            <person name="Stajich J.E."/>
            <person name="Macias A.M."/>
            <person name="Carter-House D."/>
            <person name="Lovett B."/>
            <person name="Kasson L.R."/>
            <person name="Berry K."/>
            <person name="Grigoriev I."/>
            <person name="Chang Y."/>
            <person name="Spatafora J."/>
            <person name="Kasson M.T."/>
        </authorList>
    </citation>
    <scope>NUCLEOTIDE SEQUENCE</scope>
    <source>
        <strain evidence="1">NRRL A-21654</strain>
    </source>
</reference>
<dbReference type="PANTHER" id="PTHR22893">
    <property type="entry name" value="NADH OXIDOREDUCTASE-RELATED"/>
    <property type="match status" value="1"/>
</dbReference>
<dbReference type="Gene3D" id="3.20.20.70">
    <property type="entry name" value="Aldolase class I"/>
    <property type="match status" value="1"/>
</dbReference>
<dbReference type="SUPFAM" id="SSF51395">
    <property type="entry name" value="FMN-linked oxidoreductases"/>
    <property type="match status" value="1"/>
</dbReference>
<protein>
    <submittedName>
        <fullName evidence="1">12-oxophytodienoate reductase 1</fullName>
    </submittedName>
</protein>
<dbReference type="InterPro" id="IPR013785">
    <property type="entry name" value="Aldolase_TIM"/>
</dbReference>
<dbReference type="Proteomes" id="UP000605846">
    <property type="component" value="Unassembled WGS sequence"/>
</dbReference>
<name>A0A8H7BJ98_9FUNG</name>
<dbReference type="AlphaFoldDB" id="A0A8H7BJ98"/>
<proteinExistence type="predicted"/>
<dbReference type="EMBL" id="JABAYA010000688">
    <property type="protein sequence ID" value="KAF7720477.1"/>
    <property type="molecule type" value="Genomic_DNA"/>
</dbReference>
<gene>
    <name evidence="1" type="primary">OPR1</name>
    <name evidence="1" type="ORF">EC973_008188</name>
</gene>
<dbReference type="InterPro" id="IPR045247">
    <property type="entry name" value="Oye-like"/>
</dbReference>
<dbReference type="PANTHER" id="PTHR22893:SF91">
    <property type="entry name" value="NADPH DEHYDROGENASE 2-RELATED"/>
    <property type="match status" value="1"/>
</dbReference>
<dbReference type="GO" id="GO:0010181">
    <property type="term" value="F:FMN binding"/>
    <property type="evidence" value="ECO:0007669"/>
    <property type="project" value="InterPro"/>
</dbReference>
<keyword evidence="2" id="KW-1185">Reference proteome</keyword>
<feature type="non-terminal residue" evidence="1">
    <location>
        <position position="1"/>
    </location>
</feature>
<accession>A0A8H7BJ98</accession>
<dbReference type="OrthoDB" id="276546at2759"/>
<organism evidence="1 2">
    <name type="scientific">Apophysomyces ossiformis</name>
    <dbReference type="NCBI Taxonomy" id="679940"/>
    <lineage>
        <taxon>Eukaryota</taxon>
        <taxon>Fungi</taxon>
        <taxon>Fungi incertae sedis</taxon>
        <taxon>Mucoromycota</taxon>
        <taxon>Mucoromycotina</taxon>
        <taxon>Mucoromycetes</taxon>
        <taxon>Mucorales</taxon>
        <taxon>Mucorineae</taxon>
        <taxon>Mucoraceae</taxon>
        <taxon>Apophysomyces</taxon>
    </lineage>
</organism>
<comment type="caution">
    <text evidence="1">The sequence shown here is derived from an EMBL/GenBank/DDBJ whole genome shotgun (WGS) entry which is preliminary data.</text>
</comment>
<evidence type="ECO:0000313" key="2">
    <source>
        <dbReference type="Proteomes" id="UP000605846"/>
    </source>
</evidence>
<sequence>HASGKTVAEENLEWVRTTWNGVWIRNSGMTLETASKLIAEDPKVIVSFGRDFPANPDLIDRLKNGWPLNQADSTTFYVPGEKGYIDYPFLQAMMSWIP</sequence>